<dbReference type="GO" id="GO:0005886">
    <property type="term" value="C:plasma membrane"/>
    <property type="evidence" value="ECO:0007669"/>
    <property type="project" value="UniProtKB-SubCell"/>
</dbReference>
<feature type="transmembrane region" description="Helical" evidence="6">
    <location>
        <begin position="44"/>
        <end position="66"/>
    </location>
</feature>
<evidence type="ECO:0000313" key="8">
    <source>
        <dbReference type="Proteomes" id="UP000034644"/>
    </source>
</evidence>
<dbReference type="InterPro" id="IPR002797">
    <property type="entry name" value="Polysacc_synth"/>
</dbReference>
<comment type="caution">
    <text evidence="7">The sequence shown here is derived from an EMBL/GenBank/DDBJ whole genome shotgun (WGS) entry which is preliminary data.</text>
</comment>
<evidence type="ECO:0000256" key="1">
    <source>
        <dbReference type="ARBA" id="ARBA00004651"/>
    </source>
</evidence>
<dbReference type="PANTHER" id="PTHR30250">
    <property type="entry name" value="PST FAMILY PREDICTED COLANIC ACID TRANSPORTER"/>
    <property type="match status" value="1"/>
</dbReference>
<feature type="transmembrane region" description="Helical" evidence="6">
    <location>
        <begin position="183"/>
        <end position="203"/>
    </location>
</feature>
<evidence type="ECO:0000256" key="2">
    <source>
        <dbReference type="ARBA" id="ARBA00022475"/>
    </source>
</evidence>
<keyword evidence="4 6" id="KW-1133">Transmembrane helix</keyword>
<evidence type="ECO:0000256" key="5">
    <source>
        <dbReference type="ARBA" id="ARBA00023136"/>
    </source>
</evidence>
<organism evidence="7 8">
    <name type="scientific">Candidatus Azambacteria bacterium GW2011_GWA2_45_90</name>
    <dbReference type="NCBI Taxonomy" id="1618614"/>
    <lineage>
        <taxon>Bacteria</taxon>
        <taxon>Candidatus Azamiibacteriota</taxon>
    </lineage>
</organism>
<feature type="transmembrane region" description="Helical" evidence="6">
    <location>
        <begin position="438"/>
        <end position="456"/>
    </location>
</feature>
<dbReference type="CDD" id="cd13128">
    <property type="entry name" value="MATE_Wzx_like"/>
    <property type="match status" value="1"/>
</dbReference>
<feature type="transmembrane region" description="Helical" evidence="6">
    <location>
        <begin position="358"/>
        <end position="376"/>
    </location>
</feature>
<gene>
    <name evidence="7" type="ORF">UX27_C0008G0002</name>
</gene>
<feature type="transmembrane region" description="Helical" evidence="6">
    <location>
        <begin position="116"/>
        <end position="136"/>
    </location>
</feature>
<reference evidence="7 8" key="1">
    <citation type="journal article" date="2015" name="Nature">
        <title>rRNA introns, odd ribosomes, and small enigmatic genomes across a large radiation of phyla.</title>
        <authorList>
            <person name="Brown C.T."/>
            <person name="Hug L.A."/>
            <person name="Thomas B.C."/>
            <person name="Sharon I."/>
            <person name="Castelle C.J."/>
            <person name="Singh A."/>
            <person name="Wilkins M.J."/>
            <person name="Williams K.H."/>
            <person name="Banfield J.F."/>
        </authorList>
    </citation>
    <scope>NUCLEOTIDE SEQUENCE [LARGE SCALE GENOMIC DNA]</scope>
</reference>
<evidence type="ECO:0000256" key="6">
    <source>
        <dbReference type="SAM" id="Phobius"/>
    </source>
</evidence>
<accession>A0A0G1NFH9</accession>
<evidence type="ECO:0000313" key="7">
    <source>
        <dbReference type="EMBL" id="KKU19251.1"/>
    </source>
</evidence>
<evidence type="ECO:0000256" key="4">
    <source>
        <dbReference type="ARBA" id="ARBA00022989"/>
    </source>
</evidence>
<dbReference type="Proteomes" id="UP000034644">
    <property type="component" value="Unassembled WGS sequence"/>
</dbReference>
<protein>
    <submittedName>
        <fullName evidence="7">Membrane protein involved in the export of O-antigen and teichoic acid</fullName>
    </submittedName>
</protein>
<feature type="transmembrane region" description="Helical" evidence="6">
    <location>
        <begin position="87"/>
        <end position="110"/>
    </location>
</feature>
<dbReference type="PANTHER" id="PTHR30250:SF11">
    <property type="entry name" value="O-ANTIGEN TRANSPORTER-RELATED"/>
    <property type="match status" value="1"/>
</dbReference>
<feature type="transmembrane region" description="Helical" evidence="6">
    <location>
        <begin position="7"/>
        <end position="32"/>
    </location>
</feature>
<proteinExistence type="predicted"/>
<feature type="transmembrane region" description="Helical" evidence="6">
    <location>
        <begin position="258"/>
        <end position="278"/>
    </location>
</feature>
<feature type="transmembrane region" description="Helical" evidence="6">
    <location>
        <begin position="157"/>
        <end position="177"/>
    </location>
</feature>
<keyword evidence="3 6" id="KW-0812">Transmembrane</keyword>
<dbReference type="EMBL" id="LCLO01000008">
    <property type="protein sequence ID" value="KKU19251.1"/>
    <property type="molecule type" value="Genomic_DNA"/>
</dbReference>
<feature type="transmembrane region" description="Helical" evidence="6">
    <location>
        <begin position="382"/>
        <end position="404"/>
    </location>
</feature>
<feature type="transmembrane region" description="Helical" evidence="6">
    <location>
        <begin position="413"/>
        <end position="432"/>
    </location>
</feature>
<evidence type="ECO:0000256" key="3">
    <source>
        <dbReference type="ARBA" id="ARBA00022692"/>
    </source>
</evidence>
<name>A0A0G1NFH9_9BACT</name>
<feature type="transmembrane region" description="Helical" evidence="6">
    <location>
        <begin position="290"/>
        <end position="308"/>
    </location>
</feature>
<keyword evidence="5 6" id="KW-0472">Membrane</keyword>
<dbReference type="InterPro" id="IPR050833">
    <property type="entry name" value="Poly_Biosynth_Transport"/>
</dbReference>
<comment type="subcellular location">
    <subcellularLocation>
        <location evidence="1">Cell membrane</location>
        <topology evidence="1">Multi-pass membrane protein</topology>
    </subcellularLocation>
</comment>
<keyword evidence="2" id="KW-1003">Cell membrane</keyword>
<feature type="transmembrane region" description="Helical" evidence="6">
    <location>
        <begin position="215"/>
        <end position="238"/>
    </location>
</feature>
<dbReference type="Pfam" id="PF01943">
    <property type="entry name" value="Polysacc_synt"/>
    <property type="match status" value="1"/>
</dbReference>
<sequence length="481" mass="53392">MALYQKIAYNVLISLGARVVGTALALFTIGLTTRYLGKEGFGEYSIALAFLYIFNSLADLGFYNILVREISKPGTDEREIVSNVFTLRTLSLFLILGLGVIAGWFFPYSIEVKQSFFLIGASYFFLSLSQVLMAVFQKHLRTDKAALAEIGGRTAQLALTLFFVFFDFGFFSIVWALTLSSFLIFLLNLLFVRKYVKFGFGFNLNLYGKILKESFPLAVSGVFILIYFKLDAVLLSLFKPPADVGLYGTAYKILENLIFIPAMFVGVVMPLLSRFAAAEIDNFKKIFQKSFDILILGGIPVVAGGLFLSERIINLIAGRDFLEAAGALNFLLFAVFFIFLGTLFGNSIIALSKQKTLIWIYAAAAVFNVGANLIFIPKYSYLAAAAVTALTEFLASFLMFILIFKFLRWRPSFLIFGKAVFSGAIMAVFVYFSLSLSLPAIIAGGGIVYFAVLYLIGGISKEDLKLILEIRSKKQELRITN</sequence>
<feature type="transmembrane region" description="Helical" evidence="6">
    <location>
        <begin position="328"/>
        <end position="351"/>
    </location>
</feature>
<dbReference type="AlphaFoldDB" id="A0A0G1NFH9"/>